<keyword evidence="2" id="KW-0472">Membrane</keyword>
<dbReference type="InterPro" id="IPR006461">
    <property type="entry name" value="PLAC_motif_containing"/>
</dbReference>
<keyword evidence="2" id="KW-0812">Transmembrane</keyword>
<gene>
    <name evidence="3" type="ORF">GSTUAT00004016001</name>
</gene>
<keyword evidence="2" id="KW-1133">Transmembrane helix</keyword>
<evidence type="ECO:0000313" key="3">
    <source>
        <dbReference type="EMBL" id="CUS11879.1"/>
    </source>
</evidence>
<evidence type="ECO:0000313" key="4">
    <source>
        <dbReference type="Proteomes" id="UP001412239"/>
    </source>
</evidence>
<feature type="region of interest" description="Disordered" evidence="1">
    <location>
        <begin position="119"/>
        <end position="138"/>
    </location>
</feature>
<dbReference type="AlphaFoldDB" id="A0A292PWF3"/>
<protein>
    <recommendedName>
        <fullName evidence="5">PLAC8-domain-containing protein</fullName>
    </recommendedName>
</protein>
<accession>A0A292PWF3</accession>
<dbReference type="PANTHER" id="PTHR15907">
    <property type="entry name" value="DUF614 FAMILY PROTEIN-RELATED"/>
    <property type="match status" value="1"/>
</dbReference>
<dbReference type="NCBIfam" id="TIGR01571">
    <property type="entry name" value="A_thal_Cys_rich"/>
    <property type="match status" value="1"/>
</dbReference>
<dbReference type="Pfam" id="PF04749">
    <property type="entry name" value="PLAC8"/>
    <property type="match status" value="1"/>
</dbReference>
<sequence length="138" mass="15227">MSETKFRVGLFDCFADLKQCLIGCCIPGLSYSQTDFRLSTNPSTLEGHEPINATSVGACGLFYVCGCVGFVLPFLHRQKIRQRYNISGDDLGDCCITYWCPACSLIQNEKEVILRESEAQGAITEQPKAPEGMTYPAK</sequence>
<dbReference type="EMBL" id="LN891009">
    <property type="protein sequence ID" value="CUS11879.1"/>
    <property type="molecule type" value="Genomic_DNA"/>
</dbReference>
<organism evidence="3 4">
    <name type="scientific">Tuber aestivum</name>
    <name type="common">summer truffle</name>
    <dbReference type="NCBI Taxonomy" id="59557"/>
    <lineage>
        <taxon>Eukaryota</taxon>
        <taxon>Fungi</taxon>
        <taxon>Dikarya</taxon>
        <taxon>Ascomycota</taxon>
        <taxon>Pezizomycotina</taxon>
        <taxon>Pezizomycetes</taxon>
        <taxon>Pezizales</taxon>
        <taxon>Tuberaceae</taxon>
        <taxon>Tuber</taxon>
    </lineage>
</organism>
<evidence type="ECO:0008006" key="5">
    <source>
        <dbReference type="Google" id="ProtNLM"/>
    </source>
</evidence>
<feature type="transmembrane region" description="Helical" evidence="2">
    <location>
        <begin position="51"/>
        <end position="75"/>
    </location>
</feature>
<name>A0A292PWF3_9PEZI</name>
<dbReference type="Proteomes" id="UP001412239">
    <property type="component" value="Unassembled WGS sequence"/>
</dbReference>
<evidence type="ECO:0000256" key="2">
    <source>
        <dbReference type="SAM" id="Phobius"/>
    </source>
</evidence>
<proteinExistence type="predicted"/>
<reference evidence="3" key="1">
    <citation type="submission" date="2015-10" db="EMBL/GenBank/DDBJ databases">
        <authorList>
            <person name="Regsiter A."/>
            <person name="william w."/>
        </authorList>
    </citation>
    <scope>NUCLEOTIDE SEQUENCE</scope>
    <source>
        <strain evidence="3">Montdore</strain>
    </source>
</reference>
<evidence type="ECO:0000256" key="1">
    <source>
        <dbReference type="SAM" id="MobiDB-lite"/>
    </source>
</evidence>
<keyword evidence="4" id="KW-1185">Reference proteome</keyword>